<keyword evidence="3" id="KW-1185">Reference proteome</keyword>
<name>A0A1S6U5Z8_9BACT</name>
<proteinExistence type="predicted"/>
<feature type="compositionally biased region" description="Polar residues" evidence="1">
    <location>
        <begin position="222"/>
        <end position="231"/>
    </location>
</feature>
<evidence type="ECO:0000313" key="3">
    <source>
        <dbReference type="Proteomes" id="UP000190868"/>
    </source>
</evidence>
<accession>A0A1S6U5Z8</accession>
<dbReference type="EMBL" id="CP017258">
    <property type="protein sequence ID" value="AQW87090.1"/>
    <property type="molecule type" value="Genomic_DNA"/>
</dbReference>
<evidence type="ECO:0000313" key="2">
    <source>
        <dbReference type="EMBL" id="AQW87090.1"/>
    </source>
</evidence>
<gene>
    <name evidence="2" type="ORF">CPIN18021_0243</name>
</gene>
<organism evidence="2 3">
    <name type="scientific">Campylobacter pinnipediorum subsp. caledonicus</name>
    <dbReference type="NCBI Taxonomy" id="1874362"/>
    <lineage>
        <taxon>Bacteria</taxon>
        <taxon>Pseudomonadati</taxon>
        <taxon>Campylobacterota</taxon>
        <taxon>Epsilonproteobacteria</taxon>
        <taxon>Campylobacterales</taxon>
        <taxon>Campylobacteraceae</taxon>
        <taxon>Campylobacter</taxon>
    </lineage>
</organism>
<feature type="region of interest" description="Disordered" evidence="1">
    <location>
        <begin position="202"/>
        <end position="244"/>
    </location>
</feature>
<dbReference type="Proteomes" id="UP000190868">
    <property type="component" value="Chromosome"/>
</dbReference>
<dbReference type="AlphaFoldDB" id="A0A1S6U5Z8"/>
<sequence length="257" mass="29462">MARFNINYLPNPTMSSGAGTGMGIAAIGESISRLGDIGLQRKKREEEKAERERLVALQNKEYGLKERTANAQINNLEHDNKIKDKELRLRSMETNSKVNYYNANTAEAKQKARFSNEDRIASISLVRKMFPDETKGLSDNEVILFGNKIDKQHKEYQKHKAEQIKNTGIDPDEYKPISLEEYKNLDAKYLRYIKSDKSGNKYISRSAFNGEKNTSDDMAFSDSITGSTPNKNEPKKIQEKPKNKSYSVDWLNKYEMD</sequence>
<protein>
    <submittedName>
        <fullName evidence="2">Uncharacterized protein</fullName>
    </submittedName>
</protein>
<evidence type="ECO:0000256" key="1">
    <source>
        <dbReference type="SAM" id="MobiDB-lite"/>
    </source>
</evidence>
<reference evidence="3" key="1">
    <citation type="submission" date="2016-09" db="EMBL/GenBank/DDBJ databases">
        <title>Comparative genomics of the Campylobacter concisus group.</title>
        <authorList>
            <person name="Miller W.G."/>
            <person name="Yee E."/>
            <person name="Chapman M.H."/>
            <person name="Huynh S."/>
            <person name="Bono J.L."/>
            <person name="On S.L.W."/>
            <person name="StLeger J."/>
            <person name="Foster G."/>
            <person name="Parker C.T."/>
        </authorList>
    </citation>
    <scope>NUCLEOTIDE SEQUENCE [LARGE SCALE GENOMIC DNA]</scope>
    <source>
        <strain evidence="3">RM18021</strain>
    </source>
</reference>
<dbReference type="RefSeq" id="WP_078424212.1">
    <property type="nucleotide sequence ID" value="NZ_CP017258.1"/>
</dbReference>
<feature type="compositionally biased region" description="Basic and acidic residues" evidence="1">
    <location>
        <begin position="232"/>
        <end position="242"/>
    </location>
</feature>